<name>A0A0F8Z1I3_9ZZZZ</name>
<proteinExistence type="predicted"/>
<dbReference type="InterPro" id="IPR029044">
    <property type="entry name" value="Nucleotide-diphossugar_trans"/>
</dbReference>
<organism evidence="1">
    <name type="scientific">marine sediment metagenome</name>
    <dbReference type="NCBI Taxonomy" id="412755"/>
    <lineage>
        <taxon>unclassified sequences</taxon>
        <taxon>metagenomes</taxon>
        <taxon>ecological metagenomes</taxon>
    </lineage>
</organism>
<reference evidence="1" key="1">
    <citation type="journal article" date="2015" name="Nature">
        <title>Complex archaea that bridge the gap between prokaryotes and eukaryotes.</title>
        <authorList>
            <person name="Spang A."/>
            <person name="Saw J.H."/>
            <person name="Jorgensen S.L."/>
            <person name="Zaremba-Niedzwiedzka K."/>
            <person name="Martijn J."/>
            <person name="Lind A.E."/>
            <person name="van Eijk R."/>
            <person name="Schleper C."/>
            <person name="Guy L."/>
            <person name="Ettema T.J."/>
        </authorList>
    </citation>
    <scope>NUCLEOTIDE SEQUENCE</scope>
</reference>
<sequence>STDGTDRKILFTLDAALNEGFEFGGNSGRQKSNFLGTVVGDPPPMNIEVSGHTFRWLRPPEHAFAGMNAGVNLDFNWVMGETDADWCLFYSADDEAHPDRVKRTMEIAEEFNPSWIVCNQIFTREEDGSPQGETGFPDRYTRWISMLEGIQHQCGSSGGFAWARDLYMKYGPIQHIESNDVVLPIMALMERGMYYIHEPLMTMYLHDDLNNVGAEGQVRGARNDKEKAQLVENNNFQSTATWSGILERIVTYGHDKKMSVEAQNALNEKIIKAGYQWAKSRAVLTMDKIPPLQFGAKALGMME</sequence>
<gene>
    <name evidence="1" type="ORF">LCGC14_2751490</name>
</gene>
<dbReference type="Gene3D" id="3.90.550.10">
    <property type="entry name" value="Spore Coat Polysaccharide Biosynthesis Protein SpsA, Chain A"/>
    <property type="match status" value="1"/>
</dbReference>
<comment type="caution">
    <text evidence="1">The sequence shown here is derived from an EMBL/GenBank/DDBJ whole genome shotgun (WGS) entry which is preliminary data.</text>
</comment>
<dbReference type="AlphaFoldDB" id="A0A0F8Z1I3"/>
<accession>A0A0F8Z1I3</accession>
<protein>
    <recommendedName>
        <fullName evidence="2">Glycosyltransferase 2-like domain-containing protein</fullName>
    </recommendedName>
</protein>
<evidence type="ECO:0008006" key="2">
    <source>
        <dbReference type="Google" id="ProtNLM"/>
    </source>
</evidence>
<feature type="non-terminal residue" evidence="1">
    <location>
        <position position="1"/>
    </location>
</feature>
<dbReference type="SUPFAM" id="SSF53448">
    <property type="entry name" value="Nucleotide-diphospho-sugar transferases"/>
    <property type="match status" value="1"/>
</dbReference>
<dbReference type="EMBL" id="LAZR01050318">
    <property type="protein sequence ID" value="KKK87612.1"/>
    <property type="molecule type" value="Genomic_DNA"/>
</dbReference>
<evidence type="ECO:0000313" key="1">
    <source>
        <dbReference type="EMBL" id="KKK87612.1"/>
    </source>
</evidence>